<feature type="transmembrane region" description="Helical" evidence="1">
    <location>
        <begin position="29"/>
        <end position="50"/>
    </location>
</feature>
<feature type="transmembrane region" description="Helical" evidence="1">
    <location>
        <begin position="80"/>
        <end position="101"/>
    </location>
</feature>
<accession>A0A444HYX3</accession>
<keyword evidence="1" id="KW-0812">Transmembrane</keyword>
<gene>
    <name evidence="2" type="ORF">EHI47_17170</name>
</gene>
<comment type="caution">
    <text evidence="2">The sequence shown here is derived from an EMBL/GenBank/DDBJ whole genome shotgun (WGS) entry which is preliminary data.</text>
</comment>
<proteinExistence type="predicted"/>
<name>A0A444HYX3_RHILE</name>
<dbReference type="Proteomes" id="UP000283817">
    <property type="component" value="Unassembled WGS sequence"/>
</dbReference>
<feature type="transmembrane region" description="Helical" evidence="1">
    <location>
        <begin position="6"/>
        <end position="22"/>
    </location>
</feature>
<protein>
    <submittedName>
        <fullName evidence="2">Uncharacterized protein</fullName>
    </submittedName>
</protein>
<dbReference type="EMBL" id="SBHX01000041">
    <property type="protein sequence ID" value="RWX29499.1"/>
    <property type="molecule type" value="Genomic_DNA"/>
</dbReference>
<organism evidence="2 3">
    <name type="scientific">Rhizobium leguminosarum</name>
    <dbReference type="NCBI Taxonomy" id="384"/>
    <lineage>
        <taxon>Bacteria</taxon>
        <taxon>Pseudomonadati</taxon>
        <taxon>Pseudomonadota</taxon>
        <taxon>Alphaproteobacteria</taxon>
        <taxon>Hyphomicrobiales</taxon>
        <taxon>Rhizobiaceae</taxon>
        <taxon>Rhizobium/Agrobacterium group</taxon>
        <taxon>Rhizobium</taxon>
    </lineage>
</organism>
<keyword evidence="1" id="KW-1133">Transmembrane helix</keyword>
<dbReference type="RefSeq" id="WP_128400038.1">
    <property type="nucleotide sequence ID" value="NZ_CP090090.1"/>
</dbReference>
<evidence type="ECO:0000256" key="1">
    <source>
        <dbReference type="SAM" id="Phobius"/>
    </source>
</evidence>
<keyword evidence="1" id="KW-0472">Membrane</keyword>
<sequence>MTEVELAVVTILTCSVGGALGAKNAKAEAWKGFVIIAVSMIVTMVMFTLLNVDNDVVVSLASIVIAGVVGAILKMSPRQTSLVIIGGLLFAVVAAVLISLIS</sequence>
<reference evidence="2 3" key="1">
    <citation type="submission" date="2019-01" db="EMBL/GenBank/DDBJ databases">
        <title>RHIZO-ID as a novel technology for direct rhizobia identification.</title>
        <authorList>
            <person name="De Meyer S.E."/>
        </authorList>
    </citation>
    <scope>NUCLEOTIDE SEQUENCE [LARGE SCALE GENOMIC DNA]</scope>
    <source>
        <strain evidence="2 3">WSM448</strain>
    </source>
</reference>
<dbReference type="AlphaFoldDB" id="A0A444HYX3"/>
<evidence type="ECO:0000313" key="2">
    <source>
        <dbReference type="EMBL" id="RWX29499.1"/>
    </source>
</evidence>
<evidence type="ECO:0000313" key="3">
    <source>
        <dbReference type="Proteomes" id="UP000283817"/>
    </source>
</evidence>
<feature type="transmembrane region" description="Helical" evidence="1">
    <location>
        <begin position="56"/>
        <end position="73"/>
    </location>
</feature>